<dbReference type="HOGENOM" id="CLU_3079126_0_0_9"/>
<name>I4A694_DESDJ</name>
<keyword evidence="3" id="KW-1185">Reference proteome</keyword>
<evidence type="ECO:0000313" key="3">
    <source>
        <dbReference type="Proteomes" id="UP000006053"/>
    </source>
</evidence>
<dbReference type="RefSeq" id="WP_014792970.1">
    <property type="nucleotide sequence ID" value="NC_018017.1"/>
</dbReference>
<sequence length="52" mass="5515">MFDRELQRAAAGYARAKTVEVYCHLALVVVAVCVVVVAGYGVVRSVVSAFGL</sequence>
<reference evidence="2 3" key="2">
    <citation type="journal article" date="2015" name="J. Bacteriol.">
        <title>Genomic, proteomic, and biochemical analysis of the organohalide respiratory pathway in Desulfitobacterium dehalogenans.</title>
        <authorList>
            <person name="Kruse T."/>
            <person name="van de Pas B.A."/>
            <person name="Atteia A."/>
            <person name="Krab K."/>
            <person name="Hagen W.R."/>
            <person name="Goodwin L."/>
            <person name="Chain P."/>
            <person name="Boeren S."/>
            <person name="Maphosa F."/>
            <person name="Schraa G."/>
            <person name="de Vos W.M."/>
            <person name="van der Oost J."/>
            <person name="Smidt H."/>
            <person name="Stams A.J."/>
        </authorList>
    </citation>
    <scope>NUCLEOTIDE SEQUENCE [LARGE SCALE GENOMIC DNA]</scope>
    <source>
        <strain evidence="3">ATCC 51507 / DSM 9161 / JW/IU-DC1</strain>
    </source>
</reference>
<dbReference type="EMBL" id="CP003348">
    <property type="protein sequence ID" value="AFL99478.1"/>
    <property type="molecule type" value="Genomic_DNA"/>
</dbReference>
<dbReference type="Proteomes" id="UP000006053">
    <property type="component" value="Chromosome"/>
</dbReference>
<keyword evidence="1" id="KW-1133">Transmembrane helix</keyword>
<proteinExistence type="predicted"/>
<keyword evidence="1" id="KW-0472">Membrane</keyword>
<dbReference type="KEGG" id="ddh:Desde_1045"/>
<feature type="transmembrane region" description="Helical" evidence="1">
    <location>
        <begin position="21"/>
        <end position="43"/>
    </location>
</feature>
<accession>I4A694</accession>
<organism evidence="2 3">
    <name type="scientific">Desulfitobacterium dehalogenans (strain ATCC 51507 / DSM 9161 / JW/IU-DC1)</name>
    <dbReference type="NCBI Taxonomy" id="756499"/>
    <lineage>
        <taxon>Bacteria</taxon>
        <taxon>Bacillati</taxon>
        <taxon>Bacillota</taxon>
        <taxon>Clostridia</taxon>
        <taxon>Eubacteriales</taxon>
        <taxon>Desulfitobacteriaceae</taxon>
        <taxon>Desulfitobacterium</taxon>
    </lineage>
</organism>
<evidence type="ECO:0000256" key="1">
    <source>
        <dbReference type="SAM" id="Phobius"/>
    </source>
</evidence>
<keyword evidence="1" id="KW-0812">Transmembrane</keyword>
<gene>
    <name evidence="2" type="ordered locus">Desde_1045</name>
</gene>
<reference evidence="3" key="1">
    <citation type="submission" date="2012-06" db="EMBL/GenBank/DDBJ databases">
        <title>Complete sequence of Desulfitobacterium dehalogenans ATCC 51507.</title>
        <authorList>
            <person name="Lucas S."/>
            <person name="Han J."/>
            <person name="Lapidus A."/>
            <person name="Cheng J.-F."/>
            <person name="Goodwin L."/>
            <person name="Pitluck S."/>
            <person name="Peters L."/>
            <person name="Ovchinnikova G."/>
            <person name="Teshima H."/>
            <person name="Detter J.C."/>
            <person name="Han C."/>
            <person name="Tapia R."/>
            <person name="Land M."/>
            <person name="Hauser L."/>
            <person name="Kyrpides N."/>
            <person name="Ivanova N."/>
            <person name="Pagani I."/>
            <person name="Kruse T."/>
            <person name="de Vos W.M."/>
            <person name="Smidt H."/>
            <person name="Woyke T."/>
        </authorList>
    </citation>
    <scope>NUCLEOTIDE SEQUENCE [LARGE SCALE GENOMIC DNA]</scope>
    <source>
        <strain evidence="3">ATCC 51507 / DSM 9161 / JW/IU-DC1</strain>
    </source>
</reference>
<protein>
    <submittedName>
        <fullName evidence="2">Uncharacterized protein</fullName>
    </submittedName>
</protein>
<dbReference type="AlphaFoldDB" id="I4A694"/>
<dbReference type="STRING" id="756499.Desde_1045"/>
<evidence type="ECO:0000313" key="2">
    <source>
        <dbReference type="EMBL" id="AFL99478.1"/>
    </source>
</evidence>